<dbReference type="GO" id="GO:0046872">
    <property type="term" value="F:metal ion binding"/>
    <property type="evidence" value="ECO:0007669"/>
    <property type="project" value="UniProtKB-KW"/>
</dbReference>
<evidence type="ECO:0000313" key="11">
    <source>
        <dbReference type="Proteomes" id="UP000563524"/>
    </source>
</evidence>
<dbReference type="AlphaFoldDB" id="A0A840I0Y1"/>
<dbReference type="InterPro" id="IPR007484">
    <property type="entry name" value="Peptidase_M28"/>
</dbReference>
<dbReference type="PROSITE" id="PS51257">
    <property type="entry name" value="PROKAR_LIPOPROTEIN"/>
    <property type="match status" value="1"/>
</dbReference>
<evidence type="ECO:0000256" key="3">
    <source>
        <dbReference type="ARBA" id="ARBA00022723"/>
    </source>
</evidence>
<dbReference type="GO" id="GO:0004180">
    <property type="term" value="F:carboxypeptidase activity"/>
    <property type="evidence" value="ECO:0007669"/>
    <property type="project" value="UniProtKB-KW"/>
</dbReference>
<dbReference type="SUPFAM" id="SSF52025">
    <property type="entry name" value="PA domain"/>
    <property type="match status" value="1"/>
</dbReference>
<evidence type="ECO:0000256" key="2">
    <source>
        <dbReference type="ARBA" id="ARBA00022670"/>
    </source>
</evidence>
<dbReference type="Gene3D" id="3.40.630.10">
    <property type="entry name" value="Zn peptidases"/>
    <property type="match status" value="1"/>
</dbReference>
<evidence type="ECO:0000256" key="6">
    <source>
        <dbReference type="ARBA" id="ARBA00022833"/>
    </source>
</evidence>
<keyword evidence="10" id="KW-0121">Carboxypeptidase</keyword>
<dbReference type="Proteomes" id="UP000563524">
    <property type="component" value="Unassembled WGS sequence"/>
</dbReference>
<keyword evidence="4 8" id="KW-0732">Signal</keyword>
<protein>
    <submittedName>
        <fullName evidence="10">Zn-dependent M28 family amino/carboxypeptidase</fullName>
    </submittedName>
</protein>
<evidence type="ECO:0000259" key="9">
    <source>
        <dbReference type="Pfam" id="PF04389"/>
    </source>
</evidence>
<organism evidence="10 11">
    <name type="scientific">Parvularcula dongshanensis</name>
    <dbReference type="NCBI Taxonomy" id="1173995"/>
    <lineage>
        <taxon>Bacteria</taxon>
        <taxon>Pseudomonadati</taxon>
        <taxon>Pseudomonadota</taxon>
        <taxon>Alphaproteobacteria</taxon>
        <taxon>Parvularculales</taxon>
        <taxon>Parvularculaceae</taxon>
        <taxon>Parvularcula</taxon>
    </lineage>
</organism>
<dbReference type="GO" id="GO:0006508">
    <property type="term" value="P:proteolysis"/>
    <property type="evidence" value="ECO:0007669"/>
    <property type="project" value="UniProtKB-KW"/>
</dbReference>
<feature type="domain" description="Peptidase M28" evidence="9">
    <location>
        <begin position="333"/>
        <end position="541"/>
    </location>
</feature>
<gene>
    <name evidence="10" type="ORF">GGQ59_001230</name>
</gene>
<dbReference type="CDD" id="cd04821">
    <property type="entry name" value="PA_M28_1_2"/>
    <property type="match status" value="1"/>
</dbReference>
<dbReference type="PANTHER" id="PTHR12147:SF56">
    <property type="entry name" value="AMINOPEPTIDASE YDR415C-RELATED"/>
    <property type="match status" value="1"/>
</dbReference>
<dbReference type="GO" id="GO:0004177">
    <property type="term" value="F:aminopeptidase activity"/>
    <property type="evidence" value="ECO:0007669"/>
    <property type="project" value="UniProtKB-KW"/>
</dbReference>
<keyword evidence="11" id="KW-1185">Reference proteome</keyword>
<dbReference type="SUPFAM" id="SSF53187">
    <property type="entry name" value="Zn-dependent exopeptidases"/>
    <property type="match status" value="1"/>
</dbReference>
<evidence type="ECO:0000313" key="10">
    <source>
        <dbReference type="EMBL" id="MBB4658716.1"/>
    </source>
</evidence>
<comment type="caution">
    <text evidence="10">The sequence shown here is derived from an EMBL/GenBank/DDBJ whole genome shotgun (WGS) entry which is preliminary data.</text>
</comment>
<evidence type="ECO:0000256" key="7">
    <source>
        <dbReference type="SAM" id="MobiDB-lite"/>
    </source>
</evidence>
<proteinExistence type="predicted"/>
<dbReference type="InterPro" id="IPR045175">
    <property type="entry name" value="M28_fam"/>
</dbReference>
<keyword evidence="5" id="KW-0378">Hydrolase</keyword>
<keyword evidence="6" id="KW-0862">Zinc</keyword>
<evidence type="ECO:0000256" key="8">
    <source>
        <dbReference type="SAM" id="SignalP"/>
    </source>
</evidence>
<name>A0A840I0Y1_9PROT</name>
<keyword evidence="2" id="KW-0645">Protease</keyword>
<feature type="compositionally biased region" description="Low complexity" evidence="7">
    <location>
        <begin position="25"/>
        <end position="43"/>
    </location>
</feature>
<evidence type="ECO:0000256" key="4">
    <source>
        <dbReference type="ARBA" id="ARBA00022729"/>
    </source>
</evidence>
<feature type="chain" id="PRO_5032512484" evidence="8">
    <location>
        <begin position="21"/>
        <end position="585"/>
    </location>
</feature>
<keyword evidence="1" id="KW-0031">Aminopeptidase</keyword>
<accession>A0A840I0Y1</accession>
<dbReference type="PANTHER" id="PTHR12147">
    <property type="entry name" value="METALLOPEPTIDASE M28 FAMILY MEMBER"/>
    <property type="match status" value="1"/>
</dbReference>
<dbReference type="InterPro" id="IPR046450">
    <property type="entry name" value="PA_dom_sf"/>
</dbReference>
<evidence type="ECO:0000256" key="5">
    <source>
        <dbReference type="ARBA" id="ARBA00022801"/>
    </source>
</evidence>
<dbReference type="RefSeq" id="WP_183816900.1">
    <property type="nucleotide sequence ID" value="NZ_JACHOB010000002.1"/>
</dbReference>
<feature type="region of interest" description="Disordered" evidence="7">
    <location>
        <begin position="25"/>
        <end position="50"/>
    </location>
</feature>
<reference evidence="10 11" key="1">
    <citation type="submission" date="2020-08" db="EMBL/GenBank/DDBJ databases">
        <title>Genomic Encyclopedia of Type Strains, Phase IV (KMG-IV): sequencing the most valuable type-strain genomes for metagenomic binning, comparative biology and taxonomic classification.</title>
        <authorList>
            <person name="Goeker M."/>
        </authorList>
    </citation>
    <scope>NUCLEOTIDE SEQUENCE [LARGE SCALE GENOMIC DNA]</scope>
    <source>
        <strain evidence="10 11">DSM 102850</strain>
    </source>
</reference>
<dbReference type="GO" id="GO:0008235">
    <property type="term" value="F:metalloexopeptidase activity"/>
    <property type="evidence" value="ECO:0007669"/>
    <property type="project" value="InterPro"/>
</dbReference>
<dbReference type="Pfam" id="PF04389">
    <property type="entry name" value="Peptidase_M28"/>
    <property type="match status" value="1"/>
</dbReference>
<evidence type="ECO:0000256" key="1">
    <source>
        <dbReference type="ARBA" id="ARBA00022438"/>
    </source>
</evidence>
<sequence length="585" mass="62754">MRRVLMLTSALALLAACGGADTEAEAQQAPSAQSEAPAAQTPARGAEPTTPADALAMVPELPPLDEELLSDTIATLASDEFEGRAPATEGGMKTRRFLAKAFEDAGLQPVNGSYEQAVPMVELTLDPAQSSFTLTLPDGTERALSYGDEAVWWTKQVKENVSFDGSDVVFVGYGVVAPEYGWNDYEGMDVEGKTVVILVNDPGYALEGEDFKGREMTYYGRWTYKYEEAARQGAAAAIIVHQTAPAAYGWNVVEGSWTGPQLDLERPDDGASRAMAEGWVQEDVAREMFDAAGLDFEAQLEAAQSKDFTPVEMGGMTAAATLKNGIKRSESANVVGVLPGAEAPEEYVLYMAHWDHLGVGDGPAGEDHIFNGAVDNATGTAGLVTLAESFAEAEDAPRRSIMFLAVTGEESGLLGSAYYGEDPLVPFERTVGGINMDAIAPTAPSRDLIVVGYGASEVEDVLKSVADREGKALRPDASPEKGYFYRSDHISLAKKGVPMIYVDKGIDLVEGGEEAGRAAEEDYTANRYHQPSDQYDPETWRLDGLTETLTILRDTGAALAYSDAAPNWYEGNEFRALRDRQIGGD</sequence>
<dbReference type="EMBL" id="JACHOB010000002">
    <property type="protein sequence ID" value="MBB4658716.1"/>
    <property type="molecule type" value="Genomic_DNA"/>
</dbReference>
<feature type="signal peptide" evidence="8">
    <location>
        <begin position="1"/>
        <end position="20"/>
    </location>
</feature>
<keyword evidence="3" id="KW-0479">Metal-binding</keyword>